<gene>
    <name evidence="2" type="ORF">Q31b_27730</name>
</gene>
<dbReference type="Proteomes" id="UP000315471">
    <property type="component" value="Unassembled WGS sequence"/>
</dbReference>
<feature type="compositionally biased region" description="Basic residues" evidence="1">
    <location>
        <begin position="101"/>
        <end position="110"/>
    </location>
</feature>
<dbReference type="Gene3D" id="3.30.160.100">
    <property type="entry name" value="Ribosome hibernation promotion factor-like"/>
    <property type="match status" value="1"/>
</dbReference>
<dbReference type="RefSeq" id="WP_146600175.1">
    <property type="nucleotide sequence ID" value="NZ_SJPY01000004.1"/>
</dbReference>
<evidence type="ECO:0000313" key="3">
    <source>
        <dbReference type="Proteomes" id="UP000315471"/>
    </source>
</evidence>
<protein>
    <recommendedName>
        <fullName evidence="4">Sigma 54 modulation protein / S30EA ribosomal protein</fullName>
    </recommendedName>
</protein>
<reference evidence="2 3" key="1">
    <citation type="submission" date="2019-02" db="EMBL/GenBank/DDBJ databases">
        <title>Deep-cultivation of Planctomycetes and their phenomic and genomic characterization uncovers novel biology.</title>
        <authorList>
            <person name="Wiegand S."/>
            <person name="Jogler M."/>
            <person name="Boedeker C."/>
            <person name="Pinto D."/>
            <person name="Vollmers J."/>
            <person name="Rivas-Marin E."/>
            <person name="Kohn T."/>
            <person name="Peeters S.H."/>
            <person name="Heuer A."/>
            <person name="Rast P."/>
            <person name="Oberbeckmann S."/>
            <person name="Bunk B."/>
            <person name="Jeske O."/>
            <person name="Meyerdierks A."/>
            <person name="Storesund J.E."/>
            <person name="Kallscheuer N."/>
            <person name="Luecker S."/>
            <person name="Lage O.M."/>
            <person name="Pohl T."/>
            <person name="Merkel B.J."/>
            <person name="Hornburger P."/>
            <person name="Mueller R.-W."/>
            <person name="Bruemmer F."/>
            <person name="Labrenz M."/>
            <person name="Spormann A.M."/>
            <person name="Op Den Camp H."/>
            <person name="Overmann J."/>
            <person name="Amann R."/>
            <person name="Jetten M.S.M."/>
            <person name="Mascher T."/>
            <person name="Medema M.H."/>
            <person name="Devos D.P."/>
            <person name="Kaster A.-K."/>
            <person name="Ovreas L."/>
            <person name="Rohde M."/>
            <person name="Galperin M.Y."/>
            <person name="Jogler C."/>
        </authorList>
    </citation>
    <scope>NUCLEOTIDE SEQUENCE [LARGE SCALE GENOMIC DNA]</scope>
    <source>
        <strain evidence="2 3">Q31b</strain>
    </source>
</reference>
<sequence length="121" mass="13630">MMLSTHFGNLEASPSVRSDVEDLLLAAVDRFRSRVRTVKVSVRDVNGPRGGIDKKCRCVVHLKKMAPIVIEDADQNYRNLFNRVAERVSYTLSQKVDRVQKKSRSKKSKGKSSELANRSPA</sequence>
<name>A0A5C6DYN1_9BACT</name>
<organism evidence="2 3">
    <name type="scientific">Novipirellula aureliae</name>
    <dbReference type="NCBI Taxonomy" id="2527966"/>
    <lineage>
        <taxon>Bacteria</taxon>
        <taxon>Pseudomonadati</taxon>
        <taxon>Planctomycetota</taxon>
        <taxon>Planctomycetia</taxon>
        <taxon>Pirellulales</taxon>
        <taxon>Pirellulaceae</taxon>
        <taxon>Novipirellula</taxon>
    </lineage>
</organism>
<dbReference type="EMBL" id="SJPY01000004">
    <property type="protein sequence ID" value="TWU41334.1"/>
    <property type="molecule type" value="Genomic_DNA"/>
</dbReference>
<dbReference type="SUPFAM" id="SSF69754">
    <property type="entry name" value="Ribosome binding protein Y (YfiA homologue)"/>
    <property type="match status" value="1"/>
</dbReference>
<dbReference type="InterPro" id="IPR036567">
    <property type="entry name" value="RHF-like"/>
</dbReference>
<keyword evidence="3" id="KW-1185">Reference proteome</keyword>
<dbReference type="AlphaFoldDB" id="A0A5C6DYN1"/>
<feature type="region of interest" description="Disordered" evidence="1">
    <location>
        <begin position="95"/>
        <end position="121"/>
    </location>
</feature>
<comment type="caution">
    <text evidence="2">The sequence shown here is derived from an EMBL/GenBank/DDBJ whole genome shotgun (WGS) entry which is preliminary data.</text>
</comment>
<proteinExistence type="predicted"/>
<evidence type="ECO:0008006" key="4">
    <source>
        <dbReference type="Google" id="ProtNLM"/>
    </source>
</evidence>
<dbReference type="OrthoDB" id="121633at2"/>
<evidence type="ECO:0000256" key="1">
    <source>
        <dbReference type="SAM" id="MobiDB-lite"/>
    </source>
</evidence>
<evidence type="ECO:0000313" key="2">
    <source>
        <dbReference type="EMBL" id="TWU41334.1"/>
    </source>
</evidence>
<accession>A0A5C6DYN1</accession>